<dbReference type="InterPro" id="IPR019974">
    <property type="entry name" value="XPG_CS"/>
</dbReference>
<dbReference type="GO" id="GO:0003677">
    <property type="term" value="F:DNA binding"/>
    <property type="evidence" value="ECO:0007669"/>
    <property type="project" value="UniProtKB-UniRule"/>
</dbReference>
<keyword evidence="3 15" id="KW-0235">DNA replication</keyword>
<evidence type="ECO:0000256" key="12">
    <source>
        <dbReference type="ARBA" id="ARBA00023204"/>
    </source>
</evidence>
<dbReference type="GO" id="GO:0005654">
    <property type="term" value="C:nucleoplasm"/>
    <property type="evidence" value="ECO:0007669"/>
    <property type="project" value="UniProtKB-SubCell"/>
</dbReference>
<proteinExistence type="inferred from homology"/>
<keyword evidence="6 15" id="KW-0255">Endonuclease</keyword>
<dbReference type="HAMAP" id="MF_00614">
    <property type="entry name" value="Fen"/>
    <property type="match status" value="1"/>
</dbReference>
<keyword evidence="8 15" id="KW-0378">Hydrolase</keyword>
<comment type="subcellular location">
    <subcellularLocation>
        <location evidence="1 15">Mitochondrion</location>
    </subcellularLocation>
    <subcellularLocation>
        <location evidence="15">Nucleus</location>
        <location evidence="15">Nucleolus</location>
    </subcellularLocation>
    <subcellularLocation>
        <location evidence="15">Nucleus</location>
        <location evidence="15">Nucleoplasm</location>
    </subcellularLocation>
    <text evidence="15">Resides mostly in the nucleoli and relocalizes to the nucleoplasm upon DNA damage.</text>
</comment>
<evidence type="ECO:0000259" key="18">
    <source>
        <dbReference type="SMART" id="SM00485"/>
    </source>
</evidence>
<keyword evidence="7 15" id="KW-0227">DNA damage</keyword>
<keyword evidence="10 15" id="KW-0460">Magnesium</keyword>
<evidence type="ECO:0000313" key="20">
    <source>
        <dbReference type="Proteomes" id="UP000800041"/>
    </source>
</evidence>
<dbReference type="InterPro" id="IPR006084">
    <property type="entry name" value="XPG/Rad2"/>
</dbReference>
<dbReference type="Proteomes" id="UP000800041">
    <property type="component" value="Unassembled WGS sequence"/>
</dbReference>
<dbReference type="Gene3D" id="1.10.150.20">
    <property type="entry name" value="5' to 3' exonuclease, C-terminal subdomain"/>
    <property type="match status" value="1"/>
</dbReference>
<dbReference type="SUPFAM" id="SSF47807">
    <property type="entry name" value="5' to 3' exonuclease, C-terminal subdomain"/>
    <property type="match status" value="1"/>
</dbReference>
<dbReference type="GO" id="GO:0000287">
    <property type="term" value="F:magnesium ion binding"/>
    <property type="evidence" value="ECO:0007669"/>
    <property type="project" value="UniProtKB-UniRule"/>
</dbReference>
<dbReference type="Pfam" id="PF00867">
    <property type="entry name" value="XPG_I"/>
    <property type="match status" value="1"/>
</dbReference>
<keyword evidence="13 15" id="KW-0539">Nucleus</keyword>
<evidence type="ECO:0000259" key="17">
    <source>
        <dbReference type="SMART" id="SM00484"/>
    </source>
</evidence>
<dbReference type="InterPro" id="IPR023426">
    <property type="entry name" value="Flap_endonuc"/>
</dbReference>
<dbReference type="InterPro" id="IPR029060">
    <property type="entry name" value="PIN-like_dom_sf"/>
</dbReference>
<dbReference type="CDD" id="cd09867">
    <property type="entry name" value="PIN_FEN1"/>
    <property type="match status" value="1"/>
</dbReference>
<dbReference type="GO" id="GO:0008409">
    <property type="term" value="F:5'-3' exonuclease activity"/>
    <property type="evidence" value="ECO:0007669"/>
    <property type="project" value="UniProtKB-UniRule"/>
</dbReference>
<keyword evidence="12 15" id="KW-0234">DNA repair</keyword>
<dbReference type="CDD" id="cd09907">
    <property type="entry name" value="H3TH_FEN1-Euk"/>
    <property type="match status" value="1"/>
</dbReference>
<evidence type="ECO:0000256" key="11">
    <source>
        <dbReference type="ARBA" id="ARBA00023128"/>
    </source>
</evidence>
<feature type="region of interest" description="Disordered" evidence="16">
    <location>
        <begin position="330"/>
        <end position="393"/>
    </location>
</feature>
<evidence type="ECO:0000313" key="19">
    <source>
        <dbReference type="EMBL" id="KAF1984455.1"/>
    </source>
</evidence>
<evidence type="ECO:0000256" key="9">
    <source>
        <dbReference type="ARBA" id="ARBA00022839"/>
    </source>
</evidence>
<evidence type="ECO:0000256" key="14">
    <source>
        <dbReference type="ARBA" id="ARBA00034726"/>
    </source>
</evidence>
<dbReference type="EC" id="3.1.-.-" evidence="15"/>
<comment type="function">
    <text evidence="15">Structure-specific nuclease with 5'-flap endonuclease and 5'-3' exonuclease activities involved in DNA replication and repair. During DNA replication, cleaves the 5'-overhanging flap structure that is generated by displacement synthesis when DNA polymerase encounters the 5'-end of a downstream Okazaki fragment. It enters the flap from the 5'-end and then tracks to cleave the flap base, leaving a nick for ligation. Also involved in the long patch base excision repair (LP-BER) pathway, by cleaving within the apurinic/apyrimidinic (AP) site-terminated flap. Acts as a genome stabilization factor that prevents flaps from equilibrating into structures that lead to duplications and deletions. Also possesses 5'-3' exonuclease activity on nicked or gapped double-stranded DNA, and exhibits RNase H activity. Also involved in replication and repair of rDNA and in repairing mitochondrial DNA.</text>
</comment>
<dbReference type="InterPro" id="IPR006085">
    <property type="entry name" value="XPG_DNA_repair_N"/>
</dbReference>
<dbReference type="GO" id="GO:0043137">
    <property type="term" value="P:DNA replication, removal of RNA primer"/>
    <property type="evidence" value="ECO:0007669"/>
    <property type="project" value="UniProtKB-UniRule"/>
</dbReference>
<evidence type="ECO:0000256" key="2">
    <source>
        <dbReference type="ARBA" id="ARBA00022553"/>
    </source>
</evidence>
<dbReference type="FunFam" id="3.40.50.1010:FF:000003">
    <property type="entry name" value="Flap endonuclease 1"/>
    <property type="match status" value="1"/>
</dbReference>
<dbReference type="Pfam" id="PF00752">
    <property type="entry name" value="XPG_N"/>
    <property type="match status" value="1"/>
</dbReference>
<evidence type="ECO:0000256" key="10">
    <source>
        <dbReference type="ARBA" id="ARBA00022842"/>
    </source>
</evidence>
<evidence type="ECO:0000256" key="16">
    <source>
        <dbReference type="SAM" id="MobiDB-lite"/>
    </source>
</evidence>
<keyword evidence="2 15" id="KW-0597">Phosphoprotein</keyword>
<evidence type="ECO:0000256" key="6">
    <source>
        <dbReference type="ARBA" id="ARBA00022759"/>
    </source>
</evidence>
<dbReference type="InterPro" id="IPR008918">
    <property type="entry name" value="HhH2"/>
</dbReference>
<dbReference type="PROSITE" id="PS00842">
    <property type="entry name" value="XPG_2"/>
    <property type="match status" value="1"/>
</dbReference>
<keyword evidence="4 15" id="KW-0540">Nuclease</keyword>
<gene>
    <name evidence="19" type="ORF">K402DRAFT_395800</name>
</gene>
<dbReference type="PANTHER" id="PTHR11081:SF9">
    <property type="entry name" value="FLAP ENDONUCLEASE 1"/>
    <property type="match status" value="1"/>
</dbReference>
<keyword evidence="20" id="KW-1185">Reference proteome</keyword>
<feature type="domain" description="XPG N-terminal" evidence="18">
    <location>
        <begin position="1"/>
        <end position="107"/>
    </location>
</feature>
<accession>A0A6G1GU53</accession>
<evidence type="ECO:0000256" key="3">
    <source>
        <dbReference type="ARBA" id="ARBA00022705"/>
    </source>
</evidence>
<sequence length="393" mass="44522">MGIKKLMEVIEEHCPDAVKTGEIKNQFGRKVAIDASMSIYSFLIAVRSDGQQLMSETGETTSHLMGLFYRTLRIVDNGIKPVYVFDGAPPKLKSGELAKRFQRKTEAHEAHEEAKETGTAEDVEKFSRRTVRVTREHNEECRRLLKLMGVPYIIAPTEAEAQCAVLARAGKVYAAASEDMDTLTFDTPVLVRHLTFSEQRKLPIEEIHLDKVLSGLEMDRKQFIDLCILLGCDYLDPIKGIGPSTALKMIREHKTLENVVEHIKSGTKYVIPDDWPYADARILFLEPDVRPADHPDCDFKWEAPDVDGLVKFLVEEKGFSEDRVRGGALRLNKAQKGGQQSRLEGFFKPVERSKEEQASLKRKNEAKLDEKKKKQKAEKKEKKEAKAKPRGTN</sequence>
<dbReference type="PANTHER" id="PTHR11081">
    <property type="entry name" value="FLAP ENDONUCLEASE FAMILY MEMBER"/>
    <property type="match status" value="1"/>
</dbReference>
<reference evidence="19" key="1">
    <citation type="journal article" date="2020" name="Stud. Mycol.">
        <title>101 Dothideomycetes genomes: a test case for predicting lifestyles and emergence of pathogens.</title>
        <authorList>
            <person name="Haridas S."/>
            <person name="Albert R."/>
            <person name="Binder M."/>
            <person name="Bloem J."/>
            <person name="Labutti K."/>
            <person name="Salamov A."/>
            <person name="Andreopoulos B."/>
            <person name="Baker S."/>
            <person name="Barry K."/>
            <person name="Bills G."/>
            <person name="Bluhm B."/>
            <person name="Cannon C."/>
            <person name="Castanera R."/>
            <person name="Culley D."/>
            <person name="Daum C."/>
            <person name="Ezra D."/>
            <person name="Gonzalez J."/>
            <person name="Henrissat B."/>
            <person name="Kuo A."/>
            <person name="Liang C."/>
            <person name="Lipzen A."/>
            <person name="Lutzoni F."/>
            <person name="Magnuson J."/>
            <person name="Mondo S."/>
            <person name="Nolan M."/>
            <person name="Ohm R."/>
            <person name="Pangilinan J."/>
            <person name="Park H.-J."/>
            <person name="Ramirez L."/>
            <person name="Alfaro M."/>
            <person name="Sun H."/>
            <person name="Tritt A."/>
            <person name="Yoshinaga Y."/>
            <person name="Zwiers L.-H."/>
            <person name="Turgeon B."/>
            <person name="Goodwin S."/>
            <person name="Spatafora J."/>
            <person name="Crous P."/>
            <person name="Grigoriev I."/>
        </authorList>
    </citation>
    <scope>NUCLEOTIDE SEQUENCE</scope>
    <source>
        <strain evidence="19">CBS 113979</strain>
    </source>
</reference>
<evidence type="ECO:0000256" key="15">
    <source>
        <dbReference type="HAMAP-Rule" id="MF_03140"/>
    </source>
</evidence>
<dbReference type="SMART" id="SM00279">
    <property type="entry name" value="HhH2"/>
    <property type="match status" value="1"/>
</dbReference>
<dbReference type="InterPro" id="IPR036279">
    <property type="entry name" value="5-3_exonuclease_C_sf"/>
</dbReference>
<dbReference type="OrthoDB" id="1937206at2759"/>
<dbReference type="SUPFAM" id="SSF88723">
    <property type="entry name" value="PIN domain-like"/>
    <property type="match status" value="1"/>
</dbReference>
<keyword evidence="9 15" id="KW-0269">Exonuclease</keyword>
<comment type="cofactor">
    <cofactor evidence="15">
        <name>Mg(2+)</name>
        <dbReference type="ChEBI" id="CHEBI:18420"/>
    </cofactor>
    <text evidence="15">Binds 2 magnesium ions per subunit. They probably participate in the reaction catalyzed by the enzyme. May bind an additional third magnesium ion after substrate binding.</text>
</comment>
<evidence type="ECO:0000256" key="8">
    <source>
        <dbReference type="ARBA" id="ARBA00022801"/>
    </source>
</evidence>
<dbReference type="EMBL" id="ML977168">
    <property type="protein sequence ID" value="KAF1984455.1"/>
    <property type="molecule type" value="Genomic_DNA"/>
</dbReference>
<evidence type="ECO:0000256" key="13">
    <source>
        <dbReference type="ARBA" id="ARBA00023242"/>
    </source>
</evidence>
<dbReference type="GO" id="GO:0006284">
    <property type="term" value="P:base-excision repair"/>
    <property type="evidence" value="ECO:0007669"/>
    <property type="project" value="UniProtKB-UniRule"/>
</dbReference>
<dbReference type="GO" id="GO:0005730">
    <property type="term" value="C:nucleolus"/>
    <property type="evidence" value="ECO:0007669"/>
    <property type="project" value="UniProtKB-SubCell"/>
</dbReference>
<dbReference type="SMART" id="SM00484">
    <property type="entry name" value="XPGI"/>
    <property type="match status" value="1"/>
</dbReference>
<dbReference type="GO" id="GO:0017108">
    <property type="term" value="F:5'-flap endonuclease activity"/>
    <property type="evidence" value="ECO:0007669"/>
    <property type="project" value="UniProtKB-UniRule"/>
</dbReference>
<dbReference type="PROSITE" id="PS00841">
    <property type="entry name" value="XPG_1"/>
    <property type="match status" value="1"/>
</dbReference>
<evidence type="ECO:0000256" key="4">
    <source>
        <dbReference type="ARBA" id="ARBA00022722"/>
    </source>
</evidence>
<dbReference type="FunFam" id="1.10.150.20:FF:000009">
    <property type="entry name" value="Flap endonuclease 1"/>
    <property type="match status" value="1"/>
</dbReference>
<dbReference type="GO" id="GO:0005739">
    <property type="term" value="C:mitochondrion"/>
    <property type="evidence" value="ECO:0007669"/>
    <property type="project" value="UniProtKB-SubCell"/>
</dbReference>
<evidence type="ECO:0000256" key="7">
    <source>
        <dbReference type="ARBA" id="ARBA00022763"/>
    </source>
</evidence>
<keyword evidence="5 15" id="KW-0479">Metal-binding</keyword>
<organism evidence="19 20">
    <name type="scientific">Aulographum hederae CBS 113979</name>
    <dbReference type="NCBI Taxonomy" id="1176131"/>
    <lineage>
        <taxon>Eukaryota</taxon>
        <taxon>Fungi</taxon>
        <taxon>Dikarya</taxon>
        <taxon>Ascomycota</taxon>
        <taxon>Pezizomycotina</taxon>
        <taxon>Dothideomycetes</taxon>
        <taxon>Pleosporomycetidae</taxon>
        <taxon>Aulographales</taxon>
        <taxon>Aulographaceae</taxon>
    </lineage>
</organism>
<comment type="similarity">
    <text evidence="14 15">Belongs to the XPG/RAD2 endonuclease family. FEN1 subfamily.</text>
</comment>
<evidence type="ECO:0000256" key="5">
    <source>
        <dbReference type="ARBA" id="ARBA00022723"/>
    </source>
</evidence>
<protein>
    <recommendedName>
        <fullName evidence="15">Flap endonuclease 1</fullName>
        <shortName evidence="15">FEN-1</shortName>
        <ecNumber evidence="15">3.1.-.-</ecNumber>
    </recommendedName>
    <alternativeName>
        <fullName evidence="15">Flap structure-specific endonuclease 1</fullName>
    </alternativeName>
</protein>
<dbReference type="InterPro" id="IPR006086">
    <property type="entry name" value="XPG-I_dom"/>
</dbReference>
<dbReference type="AlphaFoldDB" id="A0A6G1GU53"/>
<keyword evidence="11 15" id="KW-0496">Mitochondrion</keyword>
<dbReference type="PRINTS" id="PR00853">
    <property type="entry name" value="XPGRADSUPER"/>
</dbReference>
<evidence type="ECO:0000256" key="1">
    <source>
        <dbReference type="ARBA" id="ARBA00004173"/>
    </source>
</evidence>
<feature type="compositionally biased region" description="Basic and acidic residues" evidence="16">
    <location>
        <begin position="349"/>
        <end position="387"/>
    </location>
</feature>
<dbReference type="Gene3D" id="3.40.50.1010">
    <property type="entry name" value="5'-nuclease"/>
    <property type="match status" value="1"/>
</dbReference>
<dbReference type="SMART" id="SM00485">
    <property type="entry name" value="XPGN"/>
    <property type="match status" value="1"/>
</dbReference>
<feature type="domain" description="XPG-I" evidence="17">
    <location>
        <begin position="146"/>
        <end position="218"/>
    </location>
</feature>
<name>A0A6G1GU53_9PEZI</name>